<dbReference type="Proteomes" id="UP000789833">
    <property type="component" value="Unassembled WGS sequence"/>
</dbReference>
<proteinExistence type="predicted"/>
<sequence>MNIQAIFAKATTAVEFMYDKKATIRRQMAVVKENGADGMEWVPIHEGVPCRLSNPGLNNTNQSEANVIKYDVKLFLSSEFEVKAGDEITIHILKGDQIVSSVDYESSKEPFVYVSHQEVLLVRKEFA</sequence>
<evidence type="ECO:0008006" key="3">
    <source>
        <dbReference type="Google" id="ProtNLM"/>
    </source>
</evidence>
<organism evidence="1 2">
    <name type="scientific">Sutcliffiella rhizosphaerae</name>
    <dbReference type="NCBI Taxonomy" id="2880967"/>
    <lineage>
        <taxon>Bacteria</taxon>
        <taxon>Bacillati</taxon>
        <taxon>Bacillota</taxon>
        <taxon>Bacilli</taxon>
        <taxon>Bacillales</taxon>
        <taxon>Bacillaceae</taxon>
        <taxon>Sutcliffiella</taxon>
    </lineage>
</organism>
<protein>
    <recommendedName>
        <fullName evidence="3">ABC transporter ATP-binding protein</fullName>
    </recommendedName>
</protein>
<evidence type="ECO:0000313" key="1">
    <source>
        <dbReference type="EMBL" id="CAG9620880.1"/>
    </source>
</evidence>
<comment type="caution">
    <text evidence="1">The sequence shown here is derived from an EMBL/GenBank/DDBJ whole genome shotgun (WGS) entry which is preliminary data.</text>
</comment>
<reference evidence="1 2" key="1">
    <citation type="submission" date="2021-10" db="EMBL/GenBank/DDBJ databases">
        <authorList>
            <person name="Criscuolo A."/>
        </authorList>
    </citation>
    <scope>NUCLEOTIDE SEQUENCE [LARGE SCALE GENOMIC DNA]</scope>
    <source>
        <strain evidence="2">CIP 111883</strain>
    </source>
</reference>
<name>A0ABN8A760_9BACI</name>
<accession>A0ABN8A760</accession>
<keyword evidence="2" id="KW-1185">Reference proteome</keyword>
<gene>
    <name evidence="1" type="ORF">BACCIP111883_01651</name>
</gene>
<evidence type="ECO:0000313" key="2">
    <source>
        <dbReference type="Proteomes" id="UP000789833"/>
    </source>
</evidence>
<dbReference type="EMBL" id="CAKJTJ010000006">
    <property type="protein sequence ID" value="CAG9620880.1"/>
    <property type="molecule type" value="Genomic_DNA"/>
</dbReference>